<feature type="domain" description="SWIM-type" evidence="2">
    <location>
        <begin position="423"/>
        <end position="454"/>
    </location>
</feature>
<evidence type="ECO:0000313" key="4">
    <source>
        <dbReference type="Proteomes" id="UP001219518"/>
    </source>
</evidence>
<proteinExistence type="predicted"/>
<dbReference type="AlphaFoldDB" id="A0AAE1LAM9"/>
<dbReference type="EMBL" id="JAHWGI010000307">
    <property type="protein sequence ID" value="KAK3912996.1"/>
    <property type="molecule type" value="Genomic_DNA"/>
</dbReference>
<sequence>MHNHYIDPLAGDILRHRRPSPEVVDKFTSLFSNTRVYHSPSSAMDVYLADLELDSLCFQVGDGATVPTMAWVQKLFKKLTINKCGDQYGPGMLEALEKYIDEYNTECGDICAKVGVTADGENHFVSICSPMMKRIHTHHKSSGEVMFIDSSGSMDNNNARVFVMLTPSVAGGLPIGLLITFSENENVITAALQKWIEILPKHAFYGRGPKQGPKIILSDDHSASRNSLRYCWPETVLLLCIFHVLQAMWRYVWNSEHGVKFEHRAEIYFLFRQILYATSEEEFNSLYAEASKNDVLVSYKIVYDHIKGLQDRGSEWALCFRQHLLTRGHHTNNYCEAAMRILKDKIFDRVRAFNTVQLTDFLVTRLDAHYSRKLAFLVNNRVEGFSRTRYRIKPEKLAPLIATKLSDYDNLYKVVNTEKKTEYVVDADLEVCSCPVGLCGAPCKHQCKVAKTFKLSHHQFLPMYDSTIKAIFYYIMSGKTEVPAGLFKLLKGGSDSDDVIDINNIPEFQQRDSNNNSGDQQPAFELSMEEIVNDAPEDSNSGENVSTEELPKKASLVEMALDLAQRCSNYPECDEPVEKFLKTYWSIVKSKNHVSTLASAFATFGKDLSALKPINHRRSRKIPVQPTAPPRRKVFTGGRKTQVGGRPSAMAYQAAADHGYSQVKKKPSRTYGESWCQPPAKKAKVPHSITKCVDANVRLPK</sequence>
<organism evidence="3 4">
    <name type="scientific">Frankliniella fusca</name>
    <dbReference type="NCBI Taxonomy" id="407009"/>
    <lineage>
        <taxon>Eukaryota</taxon>
        <taxon>Metazoa</taxon>
        <taxon>Ecdysozoa</taxon>
        <taxon>Arthropoda</taxon>
        <taxon>Hexapoda</taxon>
        <taxon>Insecta</taxon>
        <taxon>Pterygota</taxon>
        <taxon>Neoptera</taxon>
        <taxon>Paraneoptera</taxon>
        <taxon>Thysanoptera</taxon>
        <taxon>Terebrantia</taxon>
        <taxon>Thripoidea</taxon>
        <taxon>Thripidae</taxon>
        <taxon>Frankliniella</taxon>
    </lineage>
</organism>
<reference evidence="3" key="1">
    <citation type="submission" date="2021-07" db="EMBL/GenBank/DDBJ databases">
        <authorList>
            <person name="Catto M.A."/>
            <person name="Jacobson A."/>
            <person name="Kennedy G."/>
            <person name="Labadie P."/>
            <person name="Hunt B.G."/>
            <person name="Srinivasan R."/>
        </authorList>
    </citation>
    <scope>NUCLEOTIDE SEQUENCE</scope>
    <source>
        <strain evidence="3">PL_HMW_Pooled</strain>
        <tissue evidence="3">Head</tissue>
    </source>
</reference>
<keyword evidence="1" id="KW-0862">Zinc</keyword>
<evidence type="ECO:0000259" key="2">
    <source>
        <dbReference type="PROSITE" id="PS50966"/>
    </source>
</evidence>
<accession>A0AAE1LAM9</accession>
<dbReference type="PANTHER" id="PTHR35385">
    <property type="entry name" value="PROTEIN B, PUTATIVE-RELATED-RELATED"/>
    <property type="match status" value="1"/>
</dbReference>
<keyword evidence="4" id="KW-1185">Reference proteome</keyword>
<dbReference type="Proteomes" id="UP001219518">
    <property type="component" value="Unassembled WGS sequence"/>
</dbReference>
<comment type="caution">
    <text evidence="3">The sequence shown here is derived from an EMBL/GenBank/DDBJ whole genome shotgun (WGS) entry which is preliminary data.</text>
</comment>
<dbReference type="GO" id="GO:0008270">
    <property type="term" value="F:zinc ion binding"/>
    <property type="evidence" value="ECO:0007669"/>
    <property type="project" value="UniProtKB-KW"/>
</dbReference>
<protein>
    <submittedName>
        <fullName evidence="3">Zinc finger and BTB domain-containing protein 11</fullName>
    </submittedName>
</protein>
<evidence type="ECO:0000313" key="3">
    <source>
        <dbReference type="EMBL" id="KAK3912996.1"/>
    </source>
</evidence>
<gene>
    <name evidence="3" type="ORF">KUF71_022450</name>
</gene>
<keyword evidence="1" id="KW-0479">Metal-binding</keyword>
<reference evidence="3" key="2">
    <citation type="journal article" date="2023" name="BMC Genomics">
        <title>Pest status, molecular evolution, and epigenetic factors derived from the genome assembly of Frankliniella fusca, a thysanopteran phytovirus vector.</title>
        <authorList>
            <person name="Catto M.A."/>
            <person name="Labadie P.E."/>
            <person name="Jacobson A.L."/>
            <person name="Kennedy G.G."/>
            <person name="Srinivasan R."/>
            <person name="Hunt B.G."/>
        </authorList>
    </citation>
    <scope>NUCLEOTIDE SEQUENCE</scope>
    <source>
        <strain evidence="3">PL_HMW_Pooled</strain>
    </source>
</reference>
<evidence type="ECO:0000256" key="1">
    <source>
        <dbReference type="PROSITE-ProRule" id="PRU00325"/>
    </source>
</evidence>
<dbReference type="InterPro" id="IPR007527">
    <property type="entry name" value="Znf_SWIM"/>
</dbReference>
<dbReference type="PROSITE" id="PS50966">
    <property type="entry name" value="ZF_SWIM"/>
    <property type="match status" value="1"/>
</dbReference>
<dbReference type="PANTHER" id="PTHR35385:SF2">
    <property type="entry name" value="PROTEIN B, PUTATIVE-RELATED"/>
    <property type="match status" value="1"/>
</dbReference>
<name>A0AAE1LAM9_9NEOP</name>
<keyword evidence="1" id="KW-0863">Zinc-finger</keyword>